<dbReference type="SMART" id="SM00360">
    <property type="entry name" value="RRM"/>
    <property type="match status" value="3"/>
</dbReference>
<evidence type="ECO:0000256" key="6">
    <source>
        <dbReference type="SAM" id="MobiDB-lite"/>
    </source>
</evidence>
<organism evidence="8">
    <name type="scientific">Capitella teleta</name>
    <name type="common">Polychaete worm</name>
    <dbReference type="NCBI Taxonomy" id="283909"/>
    <lineage>
        <taxon>Eukaryota</taxon>
        <taxon>Metazoa</taxon>
        <taxon>Spiralia</taxon>
        <taxon>Lophotrochozoa</taxon>
        <taxon>Annelida</taxon>
        <taxon>Polychaeta</taxon>
        <taxon>Sedentaria</taxon>
        <taxon>Scolecida</taxon>
        <taxon>Capitellidae</taxon>
        <taxon>Capitella</taxon>
    </lineage>
</organism>
<evidence type="ECO:0000256" key="4">
    <source>
        <dbReference type="ARBA" id="ARBA00023242"/>
    </source>
</evidence>
<dbReference type="CDD" id="cd12649">
    <property type="entry name" value="RRM1_SXL"/>
    <property type="match status" value="1"/>
</dbReference>
<name>R7TF37_CAPTE</name>
<dbReference type="InterPro" id="IPR012677">
    <property type="entry name" value="Nucleotide-bd_a/b_plait_sf"/>
</dbReference>
<dbReference type="Pfam" id="PF00076">
    <property type="entry name" value="RRM_1"/>
    <property type="match status" value="3"/>
</dbReference>
<reference evidence="10" key="1">
    <citation type="submission" date="2012-12" db="EMBL/GenBank/DDBJ databases">
        <authorList>
            <person name="Hellsten U."/>
            <person name="Grimwood J."/>
            <person name="Chapman J.A."/>
            <person name="Shapiro H."/>
            <person name="Aerts A."/>
            <person name="Otillar R.P."/>
            <person name="Terry A.Y."/>
            <person name="Boore J.L."/>
            <person name="Simakov O."/>
            <person name="Marletaz F."/>
            <person name="Cho S.-J."/>
            <person name="Edsinger-Gonzales E."/>
            <person name="Havlak P."/>
            <person name="Kuo D.-H."/>
            <person name="Larsson T."/>
            <person name="Lv J."/>
            <person name="Arendt D."/>
            <person name="Savage R."/>
            <person name="Osoegawa K."/>
            <person name="de Jong P."/>
            <person name="Lindberg D.R."/>
            <person name="Seaver E.C."/>
            <person name="Weisblat D.A."/>
            <person name="Putnam N.H."/>
            <person name="Grigoriev I.V."/>
            <person name="Rokhsar D.S."/>
        </authorList>
    </citation>
    <scope>NUCLEOTIDE SEQUENCE</scope>
    <source>
        <strain evidence="10">I ESC-2004</strain>
    </source>
</reference>
<dbReference type="PROSITE" id="PS50102">
    <property type="entry name" value="RRM"/>
    <property type="match status" value="3"/>
</dbReference>
<evidence type="ECO:0000313" key="10">
    <source>
        <dbReference type="Proteomes" id="UP000014760"/>
    </source>
</evidence>
<dbReference type="GO" id="GO:0050686">
    <property type="term" value="P:negative regulation of mRNA processing"/>
    <property type="evidence" value="ECO:0007669"/>
    <property type="project" value="UniProtKB-ARBA"/>
</dbReference>
<dbReference type="HOGENOM" id="CLU_026186_2_2_1"/>
<dbReference type="PRINTS" id="PR00961">
    <property type="entry name" value="HUDSXLRNA"/>
</dbReference>
<dbReference type="OMA" id="NEYGPDE"/>
<feature type="domain" description="RRM" evidence="7">
    <location>
        <begin position="146"/>
        <end position="226"/>
    </location>
</feature>
<evidence type="ECO:0000256" key="5">
    <source>
        <dbReference type="PROSITE-ProRule" id="PRU00176"/>
    </source>
</evidence>
<dbReference type="InterPro" id="IPR002343">
    <property type="entry name" value="Hud_Sxl_RNA"/>
</dbReference>
<keyword evidence="10" id="KW-1185">Reference proteome</keyword>
<sequence>MSDLLVTCCLSEDHEVLERKPREIESADEMANFMEINIEDMVMDVKSNLISMDQGALLSKTNLIINYLPQTLTDEEFRSMFLAIGPVKASKIVRDKMTGYSYGFGFVDYNLESDASKAIQTLNGLQLQNKRIKVAYSRSGEQIKGANLYVRNIPRTMTQNELEEIFSPHGEIIQSRILTDVGSGQSKGVGFILFNTRDQAENAISHLDGFVPEGGELPFNVKHAEDNRGKARPPVIVVNQRQSGGGPPPPPPSQLFGNGTAEGYGAGPGGYGPMRSQNRFNRFNPMTSNYNSNSAPIGDSGFVLFVYNIGPDADERELWQLFSPFGVVQKVNVIRDTAKNTGKGFGFVSMANYQEAMSAIHNLNGYKYYQNKPLQVSFKTPKA</sequence>
<feature type="compositionally biased region" description="Gly residues" evidence="6">
    <location>
        <begin position="260"/>
        <end position="272"/>
    </location>
</feature>
<evidence type="ECO:0000256" key="2">
    <source>
        <dbReference type="ARBA" id="ARBA00022737"/>
    </source>
</evidence>
<dbReference type="FunFam" id="3.30.70.330:FF:000383">
    <property type="entry name" value="Sex lethal, isoform D"/>
    <property type="match status" value="1"/>
</dbReference>
<protein>
    <submittedName>
        <fullName evidence="9">RNA-binding protein Elav2</fullName>
    </submittedName>
</protein>
<feature type="domain" description="RRM" evidence="7">
    <location>
        <begin position="61"/>
        <end position="139"/>
    </location>
</feature>
<evidence type="ECO:0000313" key="9">
    <source>
        <dbReference type="EnsemblMetazoa" id="CapteP169706"/>
    </source>
</evidence>
<dbReference type="GO" id="GO:1990904">
    <property type="term" value="C:ribonucleoprotein complex"/>
    <property type="evidence" value="ECO:0007669"/>
    <property type="project" value="InterPro"/>
</dbReference>
<keyword evidence="4" id="KW-0539">Nucleus</keyword>
<dbReference type="GO" id="GO:0009967">
    <property type="term" value="P:positive regulation of signal transduction"/>
    <property type="evidence" value="ECO:0007669"/>
    <property type="project" value="UniProtKB-ARBA"/>
</dbReference>
<dbReference type="EMBL" id="KB310159">
    <property type="protein sequence ID" value="ELT92349.1"/>
    <property type="molecule type" value="Genomic_DNA"/>
</dbReference>
<accession>R7TF37</accession>
<dbReference type="InterPro" id="IPR035979">
    <property type="entry name" value="RBD_domain_sf"/>
</dbReference>
<evidence type="ECO:0000256" key="1">
    <source>
        <dbReference type="ARBA" id="ARBA00004123"/>
    </source>
</evidence>
<dbReference type="GO" id="GO:0003729">
    <property type="term" value="F:mRNA binding"/>
    <property type="evidence" value="ECO:0007669"/>
    <property type="project" value="UniProtKB-ARBA"/>
</dbReference>
<dbReference type="Proteomes" id="UP000014760">
    <property type="component" value="Unassembled WGS sequence"/>
</dbReference>
<dbReference type="OrthoDB" id="266020at2759"/>
<dbReference type="EnsemblMetazoa" id="CapteT169706">
    <property type="protein sequence ID" value="CapteP169706"/>
    <property type="gene ID" value="CapteG169706"/>
</dbReference>
<dbReference type="FunFam" id="3.30.70.330:FF:000205">
    <property type="entry name" value="Sex lethal, isoform B"/>
    <property type="match status" value="1"/>
</dbReference>
<feature type="region of interest" description="Disordered" evidence="6">
    <location>
        <begin position="240"/>
        <end position="277"/>
    </location>
</feature>
<gene>
    <name evidence="8" type="ORF">CAPTEDRAFT_169706</name>
</gene>
<feature type="domain" description="RRM" evidence="7">
    <location>
        <begin position="302"/>
        <end position="381"/>
    </location>
</feature>
<dbReference type="GO" id="GO:0010629">
    <property type="term" value="P:negative regulation of gene expression"/>
    <property type="evidence" value="ECO:0007669"/>
    <property type="project" value="UniProtKB-ARBA"/>
</dbReference>
<dbReference type="PANTHER" id="PTHR10352">
    <property type="entry name" value="EUKARYOTIC TRANSLATION INITIATION FACTOR 3 SUBUNIT G"/>
    <property type="match status" value="1"/>
</dbReference>
<reference evidence="9" key="3">
    <citation type="submission" date="2015-06" db="UniProtKB">
        <authorList>
            <consortium name="EnsemblMetazoa"/>
        </authorList>
    </citation>
    <scope>IDENTIFICATION</scope>
</reference>
<proteinExistence type="predicted"/>
<dbReference type="GO" id="GO:0005634">
    <property type="term" value="C:nucleus"/>
    <property type="evidence" value="ECO:0007669"/>
    <property type="project" value="UniProtKB-SubCell"/>
</dbReference>
<dbReference type="Gene3D" id="3.30.70.330">
    <property type="match status" value="3"/>
</dbReference>
<dbReference type="InterPro" id="IPR000504">
    <property type="entry name" value="RRM_dom"/>
</dbReference>
<keyword evidence="3 5" id="KW-0694">RNA-binding</keyword>
<evidence type="ECO:0000313" key="8">
    <source>
        <dbReference type="EMBL" id="ELT92349.1"/>
    </source>
</evidence>
<dbReference type="SUPFAM" id="SSF54928">
    <property type="entry name" value="RNA-binding domain, RBD"/>
    <property type="match status" value="2"/>
</dbReference>
<dbReference type="STRING" id="283909.R7TF37"/>
<evidence type="ECO:0000256" key="3">
    <source>
        <dbReference type="ARBA" id="ARBA00022884"/>
    </source>
</evidence>
<dbReference type="EMBL" id="AMQN01002833">
    <property type="status" value="NOT_ANNOTATED_CDS"/>
    <property type="molecule type" value="Genomic_DNA"/>
</dbReference>
<keyword evidence="2" id="KW-0677">Repeat</keyword>
<dbReference type="CDD" id="cd12377">
    <property type="entry name" value="RRM3_Hu"/>
    <property type="match status" value="1"/>
</dbReference>
<comment type="subcellular location">
    <subcellularLocation>
        <location evidence="1">Nucleus</location>
    </subcellularLocation>
</comment>
<dbReference type="GO" id="GO:0005737">
    <property type="term" value="C:cytoplasm"/>
    <property type="evidence" value="ECO:0007669"/>
    <property type="project" value="UniProtKB-ARBA"/>
</dbReference>
<dbReference type="AlphaFoldDB" id="R7TF37"/>
<reference evidence="8 10" key="2">
    <citation type="journal article" date="2013" name="Nature">
        <title>Insights into bilaterian evolution from three spiralian genomes.</title>
        <authorList>
            <person name="Simakov O."/>
            <person name="Marletaz F."/>
            <person name="Cho S.J."/>
            <person name="Edsinger-Gonzales E."/>
            <person name="Havlak P."/>
            <person name="Hellsten U."/>
            <person name="Kuo D.H."/>
            <person name="Larsson T."/>
            <person name="Lv J."/>
            <person name="Arendt D."/>
            <person name="Savage R."/>
            <person name="Osoegawa K."/>
            <person name="de Jong P."/>
            <person name="Grimwood J."/>
            <person name="Chapman J.A."/>
            <person name="Shapiro H."/>
            <person name="Aerts A."/>
            <person name="Otillar R.P."/>
            <person name="Terry A.Y."/>
            <person name="Boore J.L."/>
            <person name="Grigoriev I.V."/>
            <person name="Lindberg D.R."/>
            <person name="Seaver E.C."/>
            <person name="Weisblat D.A."/>
            <person name="Putnam N.H."/>
            <person name="Rokhsar D.S."/>
        </authorList>
    </citation>
    <scope>NUCLEOTIDE SEQUENCE</scope>
    <source>
        <strain evidence="8 10">I ESC-2004</strain>
    </source>
</reference>
<evidence type="ECO:0000259" key="7">
    <source>
        <dbReference type="PROSITE" id="PS50102"/>
    </source>
</evidence>